<dbReference type="Proteomes" id="UP000887561">
    <property type="component" value="Unplaced"/>
</dbReference>
<evidence type="ECO:0000313" key="8">
    <source>
        <dbReference type="WBParaSite" id="scaffold11516_cov245.g15650"/>
    </source>
</evidence>
<comment type="similarity">
    <text evidence="2">Belongs to the CYRI family.</text>
</comment>
<dbReference type="GO" id="GO:0031267">
    <property type="term" value="F:small GTPase binding"/>
    <property type="evidence" value="ECO:0007669"/>
    <property type="project" value="InterPro"/>
</dbReference>
<keyword evidence="7" id="KW-1185">Reference proteome</keyword>
<evidence type="ECO:0000256" key="5">
    <source>
        <dbReference type="SAM" id="Coils"/>
    </source>
</evidence>
<reference evidence="8" key="1">
    <citation type="submission" date="2022-11" db="UniProtKB">
        <authorList>
            <consortium name="WormBaseParasite"/>
        </authorList>
    </citation>
    <scope>IDENTIFICATION</scope>
</reference>
<comment type="subcellular location">
    <subcellularLocation>
        <location evidence="1">Membrane</location>
        <topology evidence="1">Lipid-anchor</topology>
    </subcellularLocation>
</comment>
<dbReference type="InterPro" id="IPR039789">
    <property type="entry name" value="CYRI"/>
</dbReference>
<dbReference type="Pfam" id="PF07159">
    <property type="entry name" value="CYRIA-B_Rac1-bd"/>
    <property type="match status" value="1"/>
</dbReference>
<evidence type="ECO:0000259" key="6">
    <source>
        <dbReference type="Pfam" id="PF07159"/>
    </source>
</evidence>
<feature type="coiled-coil region" evidence="5">
    <location>
        <begin position="11"/>
        <end position="48"/>
    </location>
</feature>
<evidence type="ECO:0000256" key="2">
    <source>
        <dbReference type="ARBA" id="ARBA00005778"/>
    </source>
</evidence>
<organism evidence="7 8">
    <name type="scientific">Meloidogyne javanica</name>
    <name type="common">Root-knot nematode worm</name>
    <dbReference type="NCBI Taxonomy" id="6303"/>
    <lineage>
        <taxon>Eukaryota</taxon>
        <taxon>Metazoa</taxon>
        <taxon>Ecdysozoa</taxon>
        <taxon>Nematoda</taxon>
        <taxon>Chromadorea</taxon>
        <taxon>Rhabditida</taxon>
        <taxon>Tylenchina</taxon>
        <taxon>Tylenchomorpha</taxon>
        <taxon>Tylenchoidea</taxon>
        <taxon>Meloidogynidae</taxon>
        <taxon>Meloidogyninae</taxon>
        <taxon>Meloidogyne</taxon>
        <taxon>Meloidogyne incognita group</taxon>
    </lineage>
</organism>
<dbReference type="PANTHER" id="PTHR12422">
    <property type="entry name" value="GH09096P"/>
    <property type="match status" value="1"/>
</dbReference>
<dbReference type="GO" id="GO:0030833">
    <property type="term" value="P:regulation of actin filament polymerization"/>
    <property type="evidence" value="ECO:0007669"/>
    <property type="project" value="InterPro"/>
</dbReference>
<accession>A0A915LFS0</accession>
<proteinExistence type="inferred from homology"/>
<sequence length="199" mass="22952">MNFGKRLCWEIKQLINNTELAIIRLEQLNTQNNLFKEINESIENIEEENVLVKQFVLQVKELFELAKKIEKIIPSFFEEICSDCPQVDEVESSEQLLSKNFTKLLNATIRFDSLKITTPILQNAFSLFRRMCLLKNLGNIYTLNAPLSDQIVLFLSRPSPLFTAIVNSAGHFIGRQRSRELATSHLSEALIVIYNVIYN</sequence>
<dbReference type="GO" id="GO:0016020">
    <property type="term" value="C:membrane"/>
    <property type="evidence" value="ECO:0007669"/>
    <property type="project" value="UniProtKB-SubCell"/>
</dbReference>
<evidence type="ECO:0000256" key="3">
    <source>
        <dbReference type="ARBA" id="ARBA00023136"/>
    </source>
</evidence>
<keyword evidence="5" id="KW-0175">Coiled coil</keyword>
<dbReference type="AlphaFoldDB" id="A0A915LFS0"/>
<protein>
    <submittedName>
        <fullName evidence="8">CYRIA/CYRIB Rac1 binding domain-containing protein</fullName>
    </submittedName>
</protein>
<keyword evidence="3" id="KW-0472">Membrane</keyword>
<keyword evidence="4" id="KW-0449">Lipoprotein</keyword>
<evidence type="ECO:0000313" key="7">
    <source>
        <dbReference type="Proteomes" id="UP000887561"/>
    </source>
</evidence>
<feature type="domain" description="CYRIA/CYRIB Rac1 binding" evidence="6">
    <location>
        <begin position="27"/>
        <end position="197"/>
    </location>
</feature>
<dbReference type="InterPro" id="IPR009828">
    <property type="entry name" value="CYRIA/CYRIB_Rac1-bd"/>
</dbReference>
<dbReference type="WBParaSite" id="scaffold11516_cov245.g15650">
    <property type="protein sequence ID" value="scaffold11516_cov245.g15650"/>
    <property type="gene ID" value="scaffold11516_cov245.g15650"/>
</dbReference>
<evidence type="ECO:0000256" key="4">
    <source>
        <dbReference type="ARBA" id="ARBA00023288"/>
    </source>
</evidence>
<name>A0A915LFS0_MELJA</name>
<evidence type="ECO:0000256" key="1">
    <source>
        <dbReference type="ARBA" id="ARBA00004635"/>
    </source>
</evidence>